<name>A0AAJ1X0J3_9ACTN</name>
<accession>A0AAJ1X0J3</accession>
<protein>
    <submittedName>
        <fullName evidence="1">Uncharacterized protein</fullName>
    </submittedName>
</protein>
<evidence type="ECO:0000313" key="1">
    <source>
        <dbReference type="EMBL" id="MDQ1103896.1"/>
    </source>
</evidence>
<dbReference type="Proteomes" id="UP001239215">
    <property type="component" value="Unassembled WGS sequence"/>
</dbReference>
<gene>
    <name evidence="1" type="ORF">QE405_001180</name>
</gene>
<reference evidence="1" key="1">
    <citation type="submission" date="2023-07" db="EMBL/GenBank/DDBJ databases">
        <title>Functional and genomic diversity of the sorghum phyllosphere microbiome.</title>
        <authorList>
            <person name="Shade A."/>
        </authorList>
    </citation>
    <scope>NUCLEOTIDE SEQUENCE</scope>
    <source>
        <strain evidence="1">SORGH_AS_1067</strain>
    </source>
</reference>
<dbReference type="EMBL" id="JAUTAN010000001">
    <property type="protein sequence ID" value="MDQ1103896.1"/>
    <property type="molecule type" value="Genomic_DNA"/>
</dbReference>
<sequence length="52" mass="5442">MGNLTDLAIALSALKTASDQGVDGEELTALEEEARKSLRLSVSELGSGPAYY</sequence>
<evidence type="ECO:0000313" key="2">
    <source>
        <dbReference type="Proteomes" id="UP001239215"/>
    </source>
</evidence>
<proteinExistence type="predicted"/>
<comment type="caution">
    <text evidence="1">The sequence shown here is derived from an EMBL/GenBank/DDBJ whole genome shotgun (WGS) entry which is preliminary data.</text>
</comment>
<dbReference type="RefSeq" id="WP_307199292.1">
    <property type="nucleotide sequence ID" value="NZ_JAUTAN010000001.1"/>
</dbReference>
<dbReference type="AlphaFoldDB" id="A0AAJ1X0J3"/>
<organism evidence="1 2">
    <name type="scientific">Nocardioides zeae</name>
    <dbReference type="NCBI Taxonomy" id="1457234"/>
    <lineage>
        <taxon>Bacteria</taxon>
        <taxon>Bacillati</taxon>
        <taxon>Actinomycetota</taxon>
        <taxon>Actinomycetes</taxon>
        <taxon>Propionibacteriales</taxon>
        <taxon>Nocardioidaceae</taxon>
        <taxon>Nocardioides</taxon>
    </lineage>
</organism>